<keyword evidence="1" id="KW-0472">Membrane</keyword>
<protein>
    <submittedName>
        <fullName evidence="2">Uncharacterized protein</fullName>
    </submittedName>
</protein>
<feature type="transmembrane region" description="Helical" evidence="1">
    <location>
        <begin position="12"/>
        <end position="28"/>
    </location>
</feature>
<name>A0A8T2LWQ0_ASTMX</name>
<sequence>MLVFKLRAADRILRFLFLYFLLLLLFSLEPLVAELNNSCIVKWHPNGTIYTLTEHVVSGEDFSWLVDDIVKANEDNLDPTMVHSRGPRFIVLYSCQTLLSYRSTFSVIPWNCFTSCPITPAPKDAGNLRAVIAGCSAAGVVVLCALVLLGVLWWKKDRLKRYFHPETAAVPTCAYSAAESGVSSPS</sequence>
<feature type="transmembrane region" description="Helical" evidence="1">
    <location>
        <begin position="130"/>
        <end position="154"/>
    </location>
</feature>
<evidence type="ECO:0000313" key="2">
    <source>
        <dbReference type="EMBL" id="KAG9275860.1"/>
    </source>
</evidence>
<accession>A0A8T2LWQ0</accession>
<dbReference type="EMBL" id="JAICCE010000006">
    <property type="protein sequence ID" value="KAG9275860.1"/>
    <property type="molecule type" value="Genomic_DNA"/>
</dbReference>
<dbReference type="Proteomes" id="UP000752171">
    <property type="component" value="Unassembled WGS sequence"/>
</dbReference>
<comment type="caution">
    <text evidence="2">The sequence shown here is derived from an EMBL/GenBank/DDBJ whole genome shotgun (WGS) entry which is preliminary data.</text>
</comment>
<proteinExistence type="predicted"/>
<keyword evidence="1" id="KW-1133">Transmembrane helix</keyword>
<keyword evidence="1" id="KW-0812">Transmembrane</keyword>
<evidence type="ECO:0000256" key="1">
    <source>
        <dbReference type="SAM" id="Phobius"/>
    </source>
</evidence>
<gene>
    <name evidence="2" type="ORF">AMEX_G8096</name>
</gene>
<evidence type="ECO:0000313" key="3">
    <source>
        <dbReference type="Proteomes" id="UP000752171"/>
    </source>
</evidence>
<organism evidence="2 3">
    <name type="scientific">Astyanax mexicanus</name>
    <name type="common">Blind cave fish</name>
    <name type="synonym">Astyanax fasciatus mexicanus</name>
    <dbReference type="NCBI Taxonomy" id="7994"/>
    <lineage>
        <taxon>Eukaryota</taxon>
        <taxon>Metazoa</taxon>
        <taxon>Chordata</taxon>
        <taxon>Craniata</taxon>
        <taxon>Vertebrata</taxon>
        <taxon>Euteleostomi</taxon>
        <taxon>Actinopterygii</taxon>
        <taxon>Neopterygii</taxon>
        <taxon>Teleostei</taxon>
        <taxon>Ostariophysi</taxon>
        <taxon>Characiformes</taxon>
        <taxon>Characoidei</taxon>
        <taxon>Acestrorhamphidae</taxon>
        <taxon>Acestrorhamphinae</taxon>
        <taxon>Astyanax</taxon>
    </lineage>
</organism>
<reference evidence="2 3" key="1">
    <citation type="submission" date="2021-07" db="EMBL/GenBank/DDBJ databases">
        <authorList>
            <person name="Imarazene B."/>
            <person name="Zahm M."/>
            <person name="Klopp C."/>
            <person name="Cabau C."/>
            <person name="Beille S."/>
            <person name="Jouanno E."/>
            <person name="Castinel A."/>
            <person name="Lluch J."/>
            <person name="Gil L."/>
            <person name="Kuchtly C."/>
            <person name="Lopez Roques C."/>
            <person name="Donnadieu C."/>
            <person name="Parrinello H."/>
            <person name="Journot L."/>
            <person name="Du K."/>
            <person name="Schartl M."/>
            <person name="Retaux S."/>
            <person name="Guiguen Y."/>
        </authorList>
    </citation>
    <scope>NUCLEOTIDE SEQUENCE [LARGE SCALE GENOMIC DNA]</scope>
    <source>
        <strain evidence="2">Pach_M1</strain>
        <tissue evidence="2">Testis</tissue>
    </source>
</reference>
<dbReference type="AlphaFoldDB" id="A0A8T2LWQ0"/>